<dbReference type="PANTHER" id="PTHR24421:SF10">
    <property type="entry name" value="NITRATE_NITRITE SENSOR PROTEIN NARQ"/>
    <property type="match status" value="1"/>
</dbReference>
<dbReference type="Gene3D" id="1.20.5.1930">
    <property type="match status" value="1"/>
</dbReference>
<keyword evidence="10" id="KW-0472">Membrane</keyword>
<feature type="domain" description="Histidine kinase/HSP90-like ATPase" evidence="11">
    <location>
        <begin position="374"/>
        <end position="459"/>
    </location>
</feature>
<feature type="region of interest" description="Disordered" evidence="9">
    <location>
        <begin position="258"/>
        <end position="327"/>
    </location>
</feature>
<dbReference type="GO" id="GO:0016020">
    <property type="term" value="C:membrane"/>
    <property type="evidence" value="ECO:0007669"/>
    <property type="project" value="InterPro"/>
</dbReference>
<name>A0AAU3I2D4_9ACTN</name>
<dbReference type="GO" id="GO:0046983">
    <property type="term" value="F:protein dimerization activity"/>
    <property type="evidence" value="ECO:0007669"/>
    <property type="project" value="InterPro"/>
</dbReference>
<evidence type="ECO:0000259" key="11">
    <source>
        <dbReference type="Pfam" id="PF02518"/>
    </source>
</evidence>
<proteinExistence type="predicted"/>
<evidence type="ECO:0000256" key="6">
    <source>
        <dbReference type="ARBA" id="ARBA00022777"/>
    </source>
</evidence>
<feature type="transmembrane region" description="Helical" evidence="10">
    <location>
        <begin position="81"/>
        <end position="104"/>
    </location>
</feature>
<dbReference type="PANTHER" id="PTHR24421">
    <property type="entry name" value="NITRATE/NITRITE SENSOR PROTEIN NARX-RELATED"/>
    <property type="match status" value="1"/>
</dbReference>
<feature type="transmembrane region" description="Helical" evidence="10">
    <location>
        <begin position="56"/>
        <end position="75"/>
    </location>
</feature>
<feature type="transmembrane region" description="Helical" evidence="10">
    <location>
        <begin position="16"/>
        <end position="35"/>
    </location>
</feature>
<feature type="transmembrane region" description="Helical" evidence="10">
    <location>
        <begin position="125"/>
        <end position="142"/>
    </location>
</feature>
<evidence type="ECO:0000256" key="1">
    <source>
        <dbReference type="ARBA" id="ARBA00000085"/>
    </source>
</evidence>
<evidence type="ECO:0000256" key="10">
    <source>
        <dbReference type="SAM" id="Phobius"/>
    </source>
</evidence>
<evidence type="ECO:0000256" key="3">
    <source>
        <dbReference type="ARBA" id="ARBA00022553"/>
    </source>
</evidence>
<feature type="compositionally biased region" description="Basic and acidic residues" evidence="9">
    <location>
        <begin position="258"/>
        <end position="275"/>
    </location>
</feature>
<comment type="catalytic activity">
    <reaction evidence="1">
        <text>ATP + protein L-histidine = ADP + protein N-phospho-L-histidine.</text>
        <dbReference type="EC" id="2.7.13.3"/>
    </reaction>
</comment>
<dbReference type="Gene3D" id="3.30.565.10">
    <property type="entry name" value="Histidine kinase-like ATPase, C-terminal domain"/>
    <property type="match status" value="1"/>
</dbReference>
<keyword evidence="5" id="KW-0547">Nucleotide-binding</keyword>
<dbReference type="InterPro" id="IPR003594">
    <property type="entry name" value="HATPase_dom"/>
</dbReference>
<dbReference type="GO" id="GO:0000155">
    <property type="term" value="F:phosphorelay sensor kinase activity"/>
    <property type="evidence" value="ECO:0007669"/>
    <property type="project" value="InterPro"/>
</dbReference>
<evidence type="ECO:0000256" key="7">
    <source>
        <dbReference type="ARBA" id="ARBA00022840"/>
    </source>
</evidence>
<keyword evidence="7" id="KW-0067">ATP-binding</keyword>
<dbReference type="InterPro" id="IPR036890">
    <property type="entry name" value="HATPase_C_sf"/>
</dbReference>
<feature type="domain" description="Signal transduction histidine kinase subgroup 3 dimerisation and phosphoacceptor" evidence="12">
    <location>
        <begin position="194"/>
        <end position="260"/>
    </location>
</feature>
<dbReference type="SUPFAM" id="SSF55874">
    <property type="entry name" value="ATPase domain of HSP90 chaperone/DNA topoisomerase II/histidine kinase"/>
    <property type="match status" value="1"/>
</dbReference>
<evidence type="ECO:0000259" key="12">
    <source>
        <dbReference type="Pfam" id="PF07730"/>
    </source>
</evidence>
<feature type="compositionally biased region" description="Low complexity" evidence="9">
    <location>
        <begin position="313"/>
        <end position="325"/>
    </location>
</feature>
<dbReference type="AlphaFoldDB" id="A0AAU3I2D4"/>
<feature type="transmembrane region" description="Helical" evidence="10">
    <location>
        <begin position="148"/>
        <end position="168"/>
    </location>
</feature>
<evidence type="ECO:0000256" key="8">
    <source>
        <dbReference type="ARBA" id="ARBA00023012"/>
    </source>
</evidence>
<keyword evidence="6 13" id="KW-0418">Kinase</keyword>
<dbReference type="InterPro" id="IPR050482">
    <property type="entry name" value="Sensor_HK_TwoCompSys"/>
</dbReference>
<dbReference type="InterPro" id="IPR011712">
    <property type="entry name" value="Sig_transdc_His_kin_sub3_dim/P"/>
</dbReference>
<organism evidence="13">
    <name type="scientific">Streptomyces sp. NBC_01393</name>
    <dbReference type="NCBI Taxonomy" id="2903851"/>
    <lineage>
        <taxon>Bacteria</taxon>
        <taxon>Bacillati</taxon>
        <taxon>Actinomycetota</taxon>
        <taxon>Actinomycetes</taxon>
        <taxon>Kitasatosporales</taxon>
        <taxon>Streptomycetaceae</taxon>
        <taxon>Streptomyces</taxon>
    </lineage>
</organism>
<gene>
    <name evidence="13" type="ORF">OG699_15930</name>
</gene>
<keyword evidence="8" id="KW-0902">Two-component regulatory system</keyword>
<keyword evidence="10" id="KW-1133">Transmembrane helix</keyword>
<accession>A0AAU3I2D4</accession>
<dbReference type="GO" id="GO:0005524">
    <property type="term" value="F:ATP binding"/>
    <property type="evidence" value="ECO:0007669"/>
    <property type="project" value="UniProtKB-KW"/>
</dbReference>
<dbReference type="Pfam" id="PF07730">
    <property type="entry name" value="HisKA_3"/>
    <property type="match status" value="1"/>
</dbReference>
<dbReference type="CDD" id="cd16917">
    <property type="entry name" value="HATPase_UhpB-NarQ-NarX-like"/>
    <property type="match status" value="1"/>
</dbReference>
<dbReference type="EC" id="2.7.13.3" evidence="2"/>
<evidence type="ECO:0000256" key="5">
    <source>
        <dbReference type="ARBA" id="ARBA00022741"/>
    </source>
</evidence>
<evidence type="ECO:0000256" key="9">
    <source>
        <dbReference type="SAM" id="MobiDB-lite"/>
    </source>
</evidence>
<sequence length="467" mass="49145">MHVTPSLPPLKRVPPGAWVALAWCASTVFTVLARIRLPGQGGPNELVAAQFYRWDGLLFLTVACVLALAGGVWLGRRPLTALTLLLAAAALLTVNLAVAAIQLAQYLAVDVALYFIAATRPRRTGATGLAMALAVLVAWLSVRLLQGWGIGTLVELTVALTVVVSWLLGDASHRTRVHAEQLRIRASAQAVTDERLRIAREMHDMVAHSIGIIALQAGAATRVAHTQPDAAREAMAAVETAGRETLAGLRRMLVALRQADHGEQADGTEGGERPRSSGYPDGRGGLSDAPDCPSGDGEPAPQGRPHEHGTGETGSPPSSGEDGSSIARAVPLSPAEGLADLDRLAAAATAAGVRVDIRWTGERRQLPPEIDLSAFRIVQESITNVLRHAATTMCRVTVDHRDTEIAVEITDDGRGRGSTTDTGFGLIGMRERAALLHGEFTAGPRPEGGFRVSARLPLPATGQAGAR</sequence>
<keyword evidence="10" id="KW-0812">Transmembrane</keyword>
<keyword evidence="3" id="KW-0597">Phosphoprotein</keyword>
<dbReference type="EMBL" id="CP109546">
    <property type="protein sequence ID" value="WTZ09353.1"/>
    <property type="molecule type" value="Genomic_DNA"/>
</dbReference>
<evidence type="ECO:0000256" key="4">
    <source>
        <dbReference type="ARBA" id="ARBA00022679"/>
    </source>
</evidence>
<protein>
    <recommendedName>
        <fullName evidence="2">histidine kinase</fullName>
        <ecNumber evidence="2">2.7.13.3</ecNumber>
    </recommendedName>
</protein>
<dbReference type="Pfam" id="PF02518">
    <property type="entry name" value="HATPase_c"/>
    <property type="match status" value="1"/>
</dbReference>
<evidence type="ECO:0000313" key="13">
    <source>
        <dbReference type="EMBL" id="WTZ09353.1"/>
    </source>
</evidence>
<reference evidence="13" key="1">
    <citation type="submission" date="2022-10" db="EMBL/GenBank/DDBJ databases">
        <title>The complete genomes of actinobacterial strains from the NBC collection.</title>
        <authorList>
            <person name="Joergensen T.S."/>
            <person name="Alvarez Arevalo M."/>
            <person name="Sterndorff E.B."/>
            <person name="Faurdal D."/>
            <person name="Vuksanovic O."/>
            <person name="Mourched A.-S."/>
            <person name="Charusanti P."/>
            <person name="Shaw S."/>
            <person name="Blin K."/>
            <person name="Weber T."/>
        </authorList>
    </citation>
    <scope>NUCLEOTIDE SEQUENCE</scope>
    <source>
        <strain evidence="13">NBC_01393</strain>
    </source>
</reference>
<keyword evidence="4" id="KW-0808">Transferase</keyword>
<evidence type="ECO:0000256" key="2">
    <source>
        <dbReference type="ARBA" id="ARBA00012438"/>
    </source>
</evidence>